<evidence type="ECO:0008006" key="3">
    <source>
        <dbReference type="Google" id="ProtNLM"/>
    </source>
</evidence>
<dbReference type="Proteomes" id="UP000027361">
    <property type="component" value="Unassembled WGS sequence"/>
</dbReference>
<dbReference type="GO" id="GO:0005743">
    <property type="term" value="C:mitochondrial inner membrane"/>
    <property type="evidence" value="ECO:0007669"/>
    <property type="project" value="InterPro"/>
</dbReference>
<dbReference type="PANTHER" id="PTHR36987">
    <property type="entry name" value="NADH DEHYDROGENASE [UBIQUINONE] 1 BETA SUBCOMPLEX SUBUNIT 2-LIKE"/>
    <property type="match status" value="1"/>
</dbReference>
<gene>
    <name evidence="1" type="ORF">K437DRAFT_257678</name>
</gene>
<dbReference type="InterPro" id="IPR044980">
    <property type="entry name" value="NDUFB2_plant/fungi"/>
</dbReference>
<dbReference type="GO" id="GO:0045271">
    <property type="term" value="C:respiratory chain complex I"/>
    <property type="evidence" value="ECO:0007669"/>
    <property type="project" value="InterPro"/>
</dbReference>
<dbReference type="OrthoDB" id="531564at2759"/>
<name>A0A066VMN7_TILAU</name>
<dbReference type="PANTHER" id="PTHR36987:SF1">
    <property type="entry name" value="NADH DEHYDROGENASE [UBIQUINONE] 1 BETA SUBCOMPLEX SUBUNIT 2"/>
    <property type="match status" value="1"/>
</dbReference>
<proteinExistence type="predicted"/>
<dbReference type="HOGENOM" id="CLU_181953_0_1_1"/>
<comment type="caution">
    <text evidence="1">The sequence shown here is derived from an EMBL/GenBank/DDBJ whole genome shotgun (WGS) entry which is preliminary data.</text>
</comment>
<dbReference type="AlphaFoldDB" id="A0A066VMN7"/>
<sequence>MAGGSSSTGSSSRWYAPKFGFHPHQPSLKHRAGATILGATMWFWIFYRARQDGPVLLGLRHPWDGHHGHHDDHAHGEGHH</sequence>
<dbReference type="GeneID" id="25264754"/>
<dbReference type="RefSeq" id="XP_013242244.1">
    <property type="nucleotide sequence ID" value="XM_013386790.1"/>
</dbReference>
<keyword evidence="2" id="KW-1185">Reference proteome</keyword>
<protein>
    <recommendedName>
        <fullName evidence="3">NADH dehydrogenase [ubiquinone] 1 beta subcomplex subunit 2</fullName>
    </recommendedName>
</protein>
<dbReference type="InParanoid" id="A0A066VMN7"/>
<dbReference type="STRING" id="1037660.A0A066VMN7"/>
<accession>A0A066VMN7</accession>
<organism evidence="1 2">
    <name type="scientific">Tilletiaria anomala (strain ATCC 24038 / CBS 436.72 / UBC 951)</name>
    <dbReference type="NCBI Taxonomy" id="1037660"/>
    <lineage>
        <taxon>Eukaryota</taxon>
        <taxon>Fungi</taxon>
        <taxon>Dikarya</taxon>
        <taxon>Basidiomycota</taxon>
        <taxon>Ustilaginomycotina</taxon>
        <taxon>Exobasidiomycetes</taxon>
        <taxon>Georgefischeriales</taxon>
        <taxon>Tilletiariaceae</taxon>
        <taxon>Tilletiaria</taxon>
    </lineage>
</organism>
<evidence type="ECO:0000313" key="2">
    <source>
        <dbReference type="Proteomes" id="UP000027361"/>
    </source>
</evidence>
<evidence type="ECO:0000313" key="1">
    <source>
        <dbReference type="EMBL" id="KDN43007.1"/>
    </source>
</evidence>
<dbReference type="OMA" id="MMYRAKQ"/>
<reference evidence="1 2" key="1">
    <citation type="submission" date="2014-05" db="EMBL/GenBank/DDBJ databases">
        <title>Draft genome sequence of a rare smut relative, Tilletiaria anomala UBC 951.</title>
        <authorList>
            <consortium name="DOE Joint Genome Institute"/>
            <person name="Toome M."/>
            <person name="Kuo A."/>
            <person name="Henrissat B."/>
            <person name="Lipzen A."/>
            <person name="Tritt A."/>
            <person name="Yoshinaga Y."/>
            <person name="Zane M."/>
            <person name="Barry K."/>
            <person name="Grigoriev I.V."/>
            <person name="Spatafora J.W."/>
            <person name="Aimea M.C."/>
        </authorList>
    </citation>
    <scope>NUCLEOTIDE SEQUENCE [LARGE SCALE GENOMIC DNA]</scope>
    <source>
        <strain evidence="1 2">UBC 951</strain>
    </source>
</reference>
<dbReference type="EMBL" id="JMSN01000065">
    <property type="protein sequence ID" value="KDN43007.1"/>
    <property type="molecule type" value="Genomic_DNA"/>
</dbReference>